<protein>
    <recommendedName>
        <fullName evidence="1">CCHC-type domain-containing protein</fullName>
    </recommendedName>
</protein>
<dbReference type="InterPro" id="IPR021109">
    <property type="entry name" value="Peptidase_aspartic_dom_sf"/>
</dbReference>
<name>G7YRF1_CLOSI</name>
<reference evidence="2" key="1">
    <citation type="journal article" date="2011" name="Genome Biol.">
        <title>The draft genome of the carcinogenic human liver fluke Clonorchis sinensis.</title>
        <authorList>
            <person name="Wang X."/>
            <person name="Chen W."/>
            <person name="Huang Y."/>
            <person name="Sun J."/>
            <person name="Men J."/>
            <person name="Liu H."/>
            <person name="Luo F."/>
            <person name="Guo L."/>
            <person name="Lv X."/>
            <person name="Deng C."/>
            <person name="Zhou C."/>
            <person name="Fan Y."/>
            <person name="Li X."/>
            <person name="Huang L."/>
            <person name="Hu Y."/>
            <person name="Liang C."/>
            <person name="Hu X."/>
            <person name="Xu J."/>
            <person name="Yu X."/>
        </authorList>
    </citation>
    <scope>NUCLEOTIDE SEQUENCE [LARGE SCALE GENOMIC DNA]</scope>
    <source>
        <strain evidence="2">Henan</strain>
    </source>
</reference>
<dbReference type="SMART" id="SM00343">
    <property type="entry name" value="ZnF_C2HC"/>
    <property type="match status" value="1"/>
</dbReference>
<proteinExistence type="predicted"/>
<feature type="non-terminal residue" evidence="2">
    <location>
        <position position="505"/>
    </location>
</feature>
<keyword evidence="3" id="KW-1185">Reference proteome</keyword>
<accession>G7YRF1</accession>
<gene>
    <name evidence="2" type="ORF">CLF_108237</name>
</gene>
<dbReference type="PANTHER" id="PTHR37984">
    <property type="entry name" value="PROTEIN CBG26694"/>
    <property type="match status" value="1"/>
</dbReference>
<dbReference type="EMBL" id="DF144032">
    <property type="protein sequence ID" value="GAA55531.1"/>
    <property type="molecule type" value="Genomic_DNA"/>
</dbReference>
<dbReference type="Gene3D" id="2.40.70.10">
    <property type="entry name" value="Acid Proteases"/>
    <property type="match status" value="1"/>
</dbReference>
<evidence type="ECO:0000313" key="3">
    <source>
        <dbReference type="Proteomes" id="UP000008909"/>
    </source>
</evidence>
<dbReference type="GO" id="GO:0003676">
    <property type="term" value="F:nucleic acid binding"/>
    <property type="evidence" value="ECO:0007669"/>
    <property type="project" value="InterPro"/>
</dbReference>
<dbReference type="AlphaFoldDB" id="G7YRF1"/>
<reference key="2">
    <citation type="submission" date="2011-10" db="EMBL/GenBank/DDBJ databases">
        <title>The genome and transcriptome sequence of Clonorchis sinensis provide insights into the carcinogenic liver fluke.</title>
        <authorList>
            <person name="Wang X."/>
            <person name="Huang Y."/>
            <person name="Chen W."/>
            <person name="Liu H."/>
            <person name="Guo L."/>
            <person name="Chen Y."/>
            <person name="Luo F."/>
            <person name="Zhou W."/>
            <person name="Sun J."/>
            <person name="Mao Q."/>
            <person name="Liang P."/>
            <person name="Zhou C."/>
            <person name="Tian Y."/>
            <person name="Men J."/>
            <person name="Lv X."/>
            <person name="Huang L."/>
            <person name="Zhou J."/>
            <person name="Hu Y."/>
            <person name="Li R."/>
            <person name="Zhang F."/>
            <person name="Lei H."/>
            <person name="Li X."/>
            <person name="Hu X."/>
            <person name="Liang C."/>
            <person name="Xu J."/>
            <person name="Wu Z."/>
            <person name="Yu X."/>
        </authorList>
    </citation>
    <scope>NUCLEOTIDE SEQUENCE</scope>
    <source>
        <strain>Henan</strain>
    </source>
</reference>
<dbReference type="PANTHER" id="PTHR37984:SF13">
    <property type="entry name" value="RIBONUCLEASE H"/>
    <property type="match status" value="1"/>
</dbReference>
<sequence length="505" mass="56493">MPNSVSVVNRKPGRPNLILPEFKAWEDEDEINKARTYRPPHGVFIPRACCQICKVACHQAVLRGVVTTSLTSTFSPRLWFCPTHGGSVTCSMSLFAILVTTMKCLRFLKGRCLKPVTHRGEFGQSFVEIRNVITWRVAVFACKFGKMLTNRDVSRLQQSSNRTQFKRYRCGGRHSHPKDCRHTQTVCNRCKKRGHLAKVCRSAPAFETNAAVTNQVTRSEVPEYVLHAAAPTNRIQPPYQVELHVNSAPMVFEMDTGSAVTLCSEKSWQDNLRPTVKDKLQQAPVRLRTYTGEEVKLLGTKNVNVSYKGVTVNETIYIAEGNGPNLLGRDWLQQLPILTFDQVSTLPEVQSLIRNYEVFSEPKTGKFSGGKVNIYVPPGTQPRFLKARSLPYLMRPKVEEELNRLQREGIIATRGSDLQKAAKRAKLQQAADSAVSGILFATVNPGAVIVPGAVVVSAEMNVDLKCNIRIGFQGPIRLKTQLRHRNTGTEQLDRFCSATKHCFDA</sequence>
<organism evidence="2 3">
    <name type="scientific">Clonorchis sinensis</name>
    <name type="common">Chinese liver fluke</name>
    <dbReference type="NCBI Taxonomy" id="79923"/>
    <lineage>
        <taxon>Eukaryota</taxon>
        <taxon>Metazoa</taxon>
        <taxon>Spiralia</taxon>
        <taxon>Lophotrochozoa</taxon>
        <taxon>Platyhelminthes</taxon>
        <taxon>Trematoda</taxon>
        <taxon>Digenea</taxon>
        <taxon>Opisthorchiida</taxon>
        <taxon>Opisthorchiata</taxon>
        <taxon>Opisthorchiidae</taxon>
        <taxon>Clonorchis</taxon>
    </lineage>
</organism>
<dbReference type="InterPro" id="IPR001878">
    <property type="entry name" value="Znf_CCHC"/>
</dbReference>
<evidence type="ECO:0000313" key="2">
    <source>
        <dbReference type="EMBL" id="GAA55531.1"/>
    </source>
</evidence>
<dbReference type="GO" id="GO:0008270">
    <property type="term" value="F:zinc ion binding"/>
    <property type="evidence" value="ECO:0007669"/>
    <property type="project" value="InterPro"/>
</dbReference>
<dbReference type="InterPro" id="IPR050951">
    <property type="entry name" value="Retrovirus_Pol_polyprotein"/>
</dbReference>
<feature type="domain" description="CCHC-type" evidence="1">
    <location>
        <begin position="186"/>
        <end position="202"/>
    </location>
</feature>
<dbReference type="Proteomes" id="UP000008909">
    <property type="component" value="Unassembled WGS sequence"/>
</dbReference>
<dbReference type="SUPFAM" id="SSF50630">
    <property type="entry name" value="Acid proteases"/>
    <property type="match status" value="1"/>
</dbReference>
<evidence type="ECO:0000259" key="1">
    <source>
        <dbReference type="SMART" id="SM00343"/>
    </source>
</evidence>